<reference evidence="2" key="1">
    <citation type="submission" date="2020-05" db="EMBL/GenBank/DDBJ databases">
        <title>Phylogenomic resolution of chytrid fungi.</title>
        <authorList>
            <person name="Stajich J.E."/>
            <person name="Amses K."/>
            <person name="Simmons R."/>
            <person name="Seto K."/>
            <person name="Myers J."/>
            <person name="Bonds A."/>
            <person name="Quandt C.A."/>
            <person name="Barry K."/>
            <person name="Liu P."/>
            <person name="Grigoriev I."/>
            <person name="Longcore J.E."/>
            <person name="James T.Y."/>
        </authorList>
    </citation>
    <scope>NUCLEOTIDE SEQUENCE</scope>
    <source>
        <strain evidence="2">JEL0318</strain>
    </source>
</reference>
<sequence length="95" mass="10128">LALALTLQEEENRKHQEYLDHVARQKAVEEQKRQNDLKNAELGPAIVAAGHSGLWPAAGRAPSAAPSGGNNGETEGKGKGRTGEKKKDGDKCLVM</sequence>
<organism evidence="2 3">
    <name type="scientific">Rhizophlyctis rosea</name>
    <dbReference type="NCBI Taxonomy" id="64517"/>
    <lineage>
        <taxon>Eukaryota</taxon>
        <taxon>Fungi</taxon>
        <taxon>Fungi incertae sedis</taxon>
        <taxon>Chytridiomycota</taxon>
        <taxon>Chytridiomycota incertae sedis</taxon>
        <taxon>Chytridiomycetes</taxon>
        <taxon>Rhizophlyctidales</taxon>
        <taxon>Rhizophlyctidaceae</taxon>
        <taxon>Rhizophlyctis</taxon>
    </lineage>
</organism>
<keyword evidence="3" id="KW-1185">Reference proteome</keyword>
<protein>
    <submittedName>
        <fullName evidence="2">Uncharacterized protein</fullName>
    </submittedName>
</protein>
<evidence type="ECO:0000313" key="3">
    <source>
        <dbReference type="Proteomes" id="UP001212841"/>
    </source>
</evidence>
<feature type="region of interest" description="Disordered" evidence="1">
    <location>
        <begin position="55"/>
        <end position="95"/>
    </location>
</feature>
<evidence type="ECO:0000256" key="1">
    <source>
        <dbReference type="SAM" id="MobiDB-lite"/>
    </source>
</evidence>
<feature type="compositionally biased region" description="Low complexity" evidence="1">
    <location>
        <begin position="56"/>
        <end position="68"/>
    </location>
</feature>
<evidence type="ECO:0000313" key="2">
    <source>
        <dbReference type="EMBL" id="KAJ3047767.1"/>
    </source>
</evidence>
<proteinExistence type="predicted"/>
<gene>
    <name evidence="2" type="ORF">HK097_011232</name>
</gene>
<comment type="caution">
    <text evidence="2">The sequence shown here is derived from an EMBL/GenBank/DDBJ whole genome shotgun (WGS) entry which is preliminary data.</text>
</comment>
<feature type="compositionally biased region" description="Basic and acidic residues" evidence="1">
    <location>
        <begin position="74"/>
        <end position="95"/>
    </location>
</feature>
<feature type="non-terminal residue" evidence="2">
    <location>
        <position position="1"/>
    </location>
</feature>
<dbReference type="EMBL" id="JADGJD010000903">
    <property type="protein sequence ID" value="KAJ3047767.1"/>
    <property type="molecule type" value="Genomic_DNA"/>
</dbReference>
<dbReference type="AlphaFoldDB" id="A0AAD5S9E9"/>
<name>A0AAD5S9E9_9FUNG</name>
<dbReference type="Proteomes" id="UP001212841">
    <property type="component" value="Unassembled WGS sequence"/>
</dbReference>
<accession>A0AAD5S9E9</accession>